<evidence type="ECO:0000313" key="2">
    <source>
        <dbReference type="EMBL" id="GAA4581130.1"/>
    </source>
</evidence>
<evidence type="ECO:0008006" key="4">
    <source>
        <dbReference type="Google" id="ProtNLM"/>
    </source>
</evidence>
<evidence type="ECO:0000313" key="3">
    <source>
        <dbReference type="Proteomes" id="UP001500307"/>
    </source>
</evidence>
<sequence>MTATFGSLDISRVIVHLVPKAGRGDDGASPIQLSDVACTLQDGVREELQARLRGLLAASGRQIVEDPEADSKVPAVVRNFLESPGDSFVSASRDLAVILREAQSGANSGGMLLVAECSLENFPAILVVKFEQERGIRAALTAEDGQNTFDMQFLRDLFLTNRSKVYKVGLFAASGILDGVLHGWAADKQMTGGKVAVFFLKRYLGCEHLEEPKELTRRFYERSQEWINKAVENPTTKARYAIAVVAELQSQRDTISVGSFATVHLEVGDRDSYVKYLQDHGVPRATFDKSVTLVESHLEKLQVAFGNGAVVAFPVAALEDQSVVIEAMADSQTRLSITGEMREVKGKGTPGRRPASDADDQ</sequence>
<protein>
    <recommendedName>
        <fullName evidence="4">Nucleoid-associated protein</fullName>
    </recommendedName>
</protein>
<dbReference type="Pfam" id="PF04245">
    <property type="entry name" value="NA37"/>
    <property type="match status" value="1"/>
</dbReference>
<comment type="caution">
    <text evidence="2">The sequence shown here is derived from an EMBL/GenBank/DDBJ whole genome shotgun (WGS) entry which is preliminary data.</text>
</comment>
<dbReference type="InterPro" id="IPR007358">
    <property type="entry name" value="Nucleoid_associated_NdpA"/>
</dbReference>
<name>A0ABP8T6F0_9ACTN</name>
<dbReference type="Proteomes" id="UP001500307">
    <property type="component" value="Unassembled WGS sequence"/>
</dbReference>
<evidence type="ECO:0000256" key="1">
    <source>
        <dbReference type="SAM" id="MobiDB-lite"/>
    </source>
</evidence>
<reference evidence="3" key="1">
    <citation type="journal article" date="2019" name="Int. J. Syst. Evol. Microbiol.">
        <title>The Global Catalogue of Microorganisms (GCM) 10K type strain sequencing project: providing services to taxonomists for standard genome sequencing and annotation.</title>
        <authorList>
            <consortium name="The Broad Institute Genomics Platform"/>
            <consortium name="The Broad Institute Genome Sequencing Center for Infectious Disease"/>
            <person name="Wu L."/>
            <person name="Ma J."/>
        </authorList>
    </citation>
    <scope>NUCLEOTIDE SEQUENCE [LARGE SCALE GENOMIC DNA]</scope>
    <source>
        <strain evidence="3">JCM 3175</strain>
    </source>
</reference>
<proteinExistence type="predicted"/>
<feature type="region of interest" description="Disordered" evidence="1">
    <location>
        <begin position="340"/>
        <end position="361"/>
    </location>
</feature>
<dbReference type="RefSeq" id="WP_346125433.1">
    <property type="nucleotide sequence ID" value="NZ_BAABGU010000076.1"/>
</dbReference>
<organism evidence="2 3">
    <name type="scientific">Micromonospora coerulea</name>
    <dbReference type="NCBI Taxonomy" id="47856"/>
    <lineage>
        <taxon>Bacteria</taxon>
        <taxon>Bacillati</taxon>
        <taxon>Actinomycetota</taxon>
        <taxon>Actinomycetes</taxon>
        <taxon>Micromonosporales</taxon>
        <taxon>Micromonosporaceae</taxon>
        <taxon>Micromonospora</taxon>
    </lineage>
</organism>
<dbReference type="EMBL" id="BAABGU010000076">
    <property type="protein sequence ID" value="GAA4581130.1"/>
    <property type="molecule type" value="Genomic_DNA"/>
</dbReference>
<gene>
    <name evidence="2" type="ORF">GCM10023176_61630</name>
</gene>
<keyword evidence="3" id="KW-1185">Reference proteome</keyword>
<accession>A0ABP8T6F0</accession>